<accession>A0A6C0BGX3</accession>
<name>A0A6C0BGX3_9ZZZZ</name>
<evidence type="ECO:0008006" key="2">
    <source>
        <dbReference type="Google" id="ProtNLM"/>
    </source>
</evidence>
<proteinExistence type="predicted"/>
<sequence length="426" mass="49845">MSFTFENNVYKGLIEQYTDFHSLRHYLESEEGGSFRVVDTDGMKDLCLIRYEKGSSNMELPHSKWFRSVVWNTHLHRPVCVAPAKTTSEPFPYTTCLEAVQHGMVCQEQHDGVMINCFRMMGDNQLYITSRSTLYATGHFYATTSFRRLFMEAYLNVDPLAECSDETLEQLMQCDTSMEVPNVSRNEYAVYYSFLLQHTAHRIVKKIESNRIILVQKGTVYQDGRIGVEDSPSSFRGTTPLLSLLPETDAPIMDWIRQLFQDQSYEFQGVVCKDTLGNRWRFRSEKYTMVKSLRGNQPGGLERYAQLYVQNLHHTYLEYYPEDALVFALQSACMSTVMEYLHRIYLEMHVIKTKPKEEIMESLDKMYHPHLYSIHGIYLTQLRPVGKKVTVDVIQNYFHKQPWQRIAFLLRKTQNLYLSFIEASNQ</sequence>
<dbReference type="EMBL" id="MN739154">
    <property type="protein sequence ID" value="QHS90984.1"/>
    <property type="molecule type" value="Genomic_DNA"/>
</dbReference>
<organism evidence="1">
    <name type="scientific">viral metagenome</name>
    <dbReference type="NCBI Taxonomy" id="1070528"/>
    <lineage>
        <taxon>unclassified sequences</taxon>
        <taxon>metagenomes</taxon>
        <taxon>organismal metagenomes</taxon>
    </lineage>
</organism>
<evidence type="ECO:0000313" key="1">
    <source>
        <dbReference type="EMBL" id="QHS90984.1"/>
    </source>
</evidence>
<dbReference type="AlphaFoldDB" id="A0A6C0BGX3"/>
<protein>
    <recommendedName>
        <fullName evidence="2">T4 RNA ligase 1-like N-terminal domain-containing protein</fullName>
    </recommendedName>
</protein>
<reference evidence="1" key="1">
    <citation type="journal article" date="2020" name="Nature">
        <title>Giant virus diversity and host interactions through global metagenomics.</title>
        <authorList>
            <person name="Schulz F."/>
            <person name="Roux S."/>
            <person name="Paez-Espino D."/>
            <person name="Jungbluth S."/>
            <person name="Walsh D.A."/>
            <person name="Denef V.J."/>
            <person name="McMahon K.D."/>
            <person name="Konstantinidis K.T."/>
            <person name="Eloe-Fadrosh E.A."/>
            <person name="Kyrpides N.C."/>
            <person name="Woyke T."/>
        </authorList>
    </citation>
    <scope>NUCLEOTIDE SEQUENCE</scope>
    <source>
        <strain evidence="1">GVMAG-M-3300013004-44</strain>
    </source>
</reference>